<feature type="compositionally biased region" description="Low complexity" evidence="2">
    <location>
        <begin position="341"/>
        <end position="379"/>
    </location>
</feature>
<feature type="compositionally biased region" description="Polar residues" evidence="2">
    <location>
        <begin position="277"/>
        <end position="292"/>
    </location>
</feature>
<dbReference type="HOGENOM" id="CLU_450662_0_0_1"/>
<protein>
    <recommendedName>
        <fullName evidence="3">SS18 N-terminal domain-containing protein</fullName>
    </recommendedName>
</protein>
<feature type="region of interest" description="Disordered" evidence="2">
    <location>
        <begin position="265"/>
        <end position="380"/>
    </location>
</feature>
<dbReference type="Pfam" id="PF05030">
    <property type="entry name" value="SSXT"/>
    <property type="match status" value="1"/>
</dbReference>
<feature type="compositionally biased region" description="Polar residues" evidence="2">
    <location>
        <begin position="300"/>
        <end position="315"/>
    </location>
</feature>
<sequence>MSGDFPSQYLQANGNGSFTGANTQQMSTGYEIQQHHPTYPWMGSDQQLVSNQTIISGATIATPPTTLNASNVATTSSKSLYHTQSSETNNNFIQAQNTPIVGSNVRKPNIKQADNNVNANVNTPINTNGGVTIGNNQNRTPEYIDYTQKCVQLILEINYELIRVCIDYQNKGITNDQDLAMYKSRLQANLSYLATVADEYNGNSRNPDLQEFKQKMIPDLSPLPIPRSSFGQKINTLLQRASQVFAHQKKFQRIGTNPALAVLASNNASNNNNNSSTITTSHMLDPSSTSPPRQFKMGQPPNSSIIGAVISNSPEYQLYQKQQQQQQQQPPPPTMPPQPQHPQQVQHQQKSQQSPQQKQMLQQQTSQQLHQPQQNSQQSANRFTNSMMPTATISTTYQQHHPTPQHQNMSTTSNISDYAMMNASTNSEQSYQVSLPPLVGIGNMSMGNTGAGNGGAGNIQGSGILPSIIGIGDQYGMSQQQQLQQLQNVGYAGYIGGGGTGAGISGTGFGTTNAYGMMRYPSAGGNGMGNNPLAGNPLTGNSLSGNSLAGSSLTSTVMGGGGNGLAGSGLANNMGGIMSGNNYGNNTIVGNSLGLPSMMNHDNGMG</sequence>
<evidence type="ECO:0000313" key="5">
    <source>
        <dbReference type="Proteomes" id="UP000022910"/>
    </source>
</evidence>
<evidence type="ECO:0000259" key="3">
    <source>
        <dbReference type="Pfam" id="PF05030"/>
    </source>
</evidence>
<proteinExistence type="inferred from homology"/>
<dbReference type="EMBL" id="JEMT01017297">
    <property type="protein sequence ID" value="EXX68400.1"/>
    <property type="molecule type" value="Genomic_DNA"/>
</dbReference>
<evidence type="ECO:0000256" key="2">
    <source>
        <dbReference type="SAM" id="MobiDB-lite"/>
    </source>
</evidence>
<organism evidence="4 5">
    <name type="scientific">Rhizophagus irregularis (strain DAOM 197198w)</name>
    <name type="common">Glomus intraradices</name>
    <dbReference type="NCBI Taxonomy" id="1432141"/>
    <lineage>
        <taxon>Eukaryota</taxon>
        <taxon>Fungi</taxon>
        <taxon>Fungi incertae sedis</taxon>
        <taxon>Mucoromycota</taxon>
        <taxon>Glomeromycotina</taxon>
        <taxon>Glomeromycetes</taxon>
        <taxon>Glomerales</taxon>
        <taxon>Glomeraceae</taxon>
        <taxon>Rhizophagus</taxon>
    </lineage>
</organism>
<dbReference type="AlphaFoldDB" id="A0A015JMG5"/>
<comment type="similarity">
    <text evidence="1">Belongs to the SS18 family.</text>
</comment>
<accession>A0A015JMG5</accession>
<feature type="compositionally biased region" description="Low complexity" evidence="2">
    <location>
        <begin position="265"/>
        <end position="276"/>
    </location>
</feature>
<keyword evidence="5" id="KW-1185">Reference proteome</keyword>
<reference evidence="4 5" key="1">
    <citation type="submission" date="2014-02" db="EMBL/GenBank/DDBJ databases">
        <title>Single nucleus genome sequencing reveals high similarity among nuclei of an endomycorrhizal fungus.</title>
        <authorList>
            <person name="Lin K."/>
            <person name="Geurts R."/>
            <person name="Zhang Z."/>
            <person name="Limpens E."/>
            <person name="Saunders D.G."/>
            <person name="Mu D."/>
            <person name="Pang E."/>
            <person name="Cao H."/>
            <person name="Cha H."/>
            <person name="Lin T."/>
            <person name="Zhou Q."/>
            <person name="Shang Y."/>
            <person name="Li Y."/>
            <person name="Ivanov S."/>
            <person name="Sharma T."/>
            <person name="Velzen R.V."/>
            <person name="Ruijter N.D."/>
            <person name="Aanen D.K."/>
            <person name="Win J."/>
            <person name="Kamoun S."/>
            <person name="Bisseling T."/>
            <person name="Huang S."/>
        </authorList>
    </citation>
    <scope>NUCLEOTIDE SEQUENCE [LARGE SCALE GENOMIC DNA]</scope>
    <source>
        <strain evidence="5">DAOM197198w</strain>
    </source>
</reference>
<dbReference type="Proteomes" id="UP000022910">
    <property type="component" value="Unassembled WGS sequence"/>
</dbReference>
<dbReference type="OrthoDB" id="2530523at2759"/>
<dbReference type="InterPro" id="IPR007726">
    <property type="entry name" value="SS18_N"/>
</dbReference>
<name>A0A015JMG5_RHIIW</name>
<feature type="compositionally biased region" description="Polar residues" evidence="2">
    <location>
        <begin position="8"/>
        <end position="23"/>
    </location>
</feature>
<dbReference type="STRING" id="1432141.A0A015JMG5"/>
<evidence type="ECO:0000256" key="1">
    <source>
        <dbReference type="ARBA" id="ARBA00007945"/>
    </source>
</evidence>
<comment type="caution">
    <text evidence="4">The sequence shown here is derived from an EMBL/GenBank/DDBJ whole genome shotgun (WGS) entry which is preliminary data.</text>
</comment>
<feature type="region of interest" description="Disordered" evidence="2">
    <location>
        <begin position="1"/>
        <end position="23"/>
    </location>
</feature>
<feature type="compositionally biased region" description="Pro residues" evidence="2">
    <location>
        <begin position="329"/>
        <end position="340"/>
    </location>
</feature>
<feature type="domain" description="SS18 N-terminal" evidence="3">
    <location>
        <begin position="147"/>
        <end position="202"/>
    </location>
</feature>
<evidence type="ECO:0000313" key="4">
    <source>
        <dbReference type="EMBL" id="EXX68400.1"/>
    </source>
</evidence>
<gene>
    <name evidence="4" type="ORF">RirG_105530</name>
</gene>